<evidence type="ECO:0000259" key="4">
    <source>
        <dbReference type="Pfam" id="PF00535"/>
    </source>
</evidence>
<evidence type="ECO:0000313" key="5">
    <source>
        <dbReference type="EMBL" id="GGF13798.1"/>
    </source>
</evidence>
<dbReference type="Gene3D" id="3.90.550.10">
    <property type="entry name" value="Spore Coat Polysaccharide Biosynthesis Protein SpsA, Chain A"/>
    <property type="match status" value="1"/>
</dbReference>
<name>A0ABQ1UCN4_9BACT</name>
<comment type="similarity">
    <text evidence="1">Belongs to the glycosyltransferase 2 family.</text>
</comment>
<dbReference type="GO" id="GO:0016740">
    <property type="term" value="F:transferase activity"/>
    <property type="evidence" value="ECO:0007669"/>
    <property type="project" value="UniProtKB-KW"/>
</dbReference>
<dbReference type="SUPFAM" id="SSF53448">
    <property type="entry name" value="Nucleotide-diphospho-sugar transferases"/>
    <property type="match status" value="1"/>
</dbReference>
<gene>
    <name evidence="5" type="ORF">GCM10011383_26310</name>
</gene>
<protein>
    <submittedName>
        <fullName evidence="5">Glycosyl transferase</fullName>
    </submittedName>
</protein>
<reference evidence="6" key="1">
    <citation type="journal article" date="2019" name="Int. J. Syst. Evol. Microbiol.">
        <title>The Global Catalogue of Microorganisms (GCM) 10K type strain sequencing project: providing services to taxonomists for standard genome sequencing and annotation.</title>
        <authorList>
            <consortium name="The Broad Institute Genomics Platform"/>
            <consortium name="The Broad Institute Genome Sequencing Center for Infectious Disease"/>
            <person name="Wu L."/>
            <person name="Ma J."/>
        </authorList>
    </citation>
    <scope>NUCLEOTIDE SEQUENCE [LARGE SCALE GENOMIC DNA]</scope>
    <source>
        <strain evidence="6">CGMCC 1.15197</strain>
    </source>
</reference>
<dbReference type="InterPro" id="IPR029044">
    <property type="entry name" value="Nucleotide-diphossugar_trans"/>
</dbReference>
<keyword evidence="2" id="KW-0328">Glycosyltransferase</keyword>
<evidence type="ECO:0000256" key="1">
    <source>
        <dbReference type="ARBA" id="ARBA00006739"/>
    </source>
</evidence>
<dbReference type="Pfam" id="PF00535">
    <property type="entry name" value="Glycos_transf_2"/>
    <property type="match status" value="1"/>
</dbReference>
<dbReference type="PANTHER" id="PTHR43179:SF12">
    <property type="entry name" value="GALACTOFURANOSYLTRANSFERASE GLFT2"/>
    <property type="match status" value="1"/>
</dbReference>
<sequence length="302" mass="34552">MPGLSILIPVYNRDVRELVQTLQAQVAEWPGAVEIICLDDGSEQAFRTLNQTLASLPEVQYEELPRNIGRAAIRNRLAARAQHPWLLLLDNNVRLPQEGFLARYAAALDQAPVLVGGTAYERYAPTQLPYVLRWKYGSSREARPLASRQQAAYEHFNLKNVLLRADVLRQTPLDERLTGYGHEDTRFGWDLRTAGIPVLHLDNPVLHSFLESAEAFLNKTSEGVRNLAWLYHQDGLGAETRLLRTALLLRRWRLSKAARKLLEAREPRMRRNLLSPMPNLRQLDLLKLYWLLTELARLNGRG</sequence>
<keyword evidence="6" id="KW-1185">Reference proteome</keyword>
<dbReference type="Proteomes" id="UP000632273">
    <property type="component" value="Unassembled WGS sequence"/>
</dbReference>
<feature type="domain" description="Glycosyltransferase 2-like" evidence="4">
    <location>
        <begin position="5"/>
        <end position="133"/>
    </location>
</feature>
<comment type="caution">
    <text evidence="5">The sequence shown here is derived from an EMBL/GenBank/DDBJ whole genome shotgun (WGS) entry which is preliminary data.</text>
</comment>
<dbReference type="EMBL" id="BMHT01000004">
    <property type="protein sequence ID" value="GGF13798.1"/>
    <property type="molecule type" value="Genomic_DNA"/>
</dbReference>
<dbReference type="PANTHER" id="PTHR43179">
    <property type="entry name" value="RHAMNOSYLTRANSFERASE WBBL"/>
    <property type="match status" value="1"/>
</dbReference>
<keyword evidence="3 5" id="KW-0808">Transferase</keyword>
<dbReference type="RefSeq" id="WP_188814456.1">
    <property type="nucleotide sequence ID" value="NZ_BMHT01000004.1"/>
</dbReference>
<dbReference type="CDD" id="cd00761">
    <property type="entry name" value="Glyco_tranf_GTA_type"/>
    <property type="match status" value="1"/>
</dbReference>
<dbReference type="InterPro" id="IPR001173">
    <property type="entry name" value="Glyco_trans_2-like"/>
</dbReference>
<evidence type="ECO:0000256" key="2">
    <source>
        <dbReference type="ARBA" id="ARBA00022676"/>
    </source>
</evidence>
<accession>A0ABQ1UCN4</accession>
<organism evidence="5 6">
    <name type="scientific">Hymenobacter cavernae</name>
    <dbReference type="NCBI Taxonomy" id="2044852"/>
    <lineage>
        <taxon>Bacteria</taxon>
        <taxon>Pseudomonadati</taxon>
        <taxon>Bacteroidota</taxon>
        <taxon>Cytophagia</taxon>
        <taxon>Cytophagales</taxon>
        <taxon>Hymenobacteraceae</taxon>
        <taxon>Hymenobacter</taxon>
    </lineage>
</organism>
<evidence type="ECO:0000256" key="3">
    <source>
        <dbReference type="ARBA" id="ARBA00022679"/>
    </source>
</evidence>
<evidence type="ECO:0000313" key="6">
    <source>
        <dbReference type="Proteomes" id="UP000632273"/>
    </source>
</evidence>
<proteinExistence type="inferred from homology"/>